<dbReference type="RefSeq" id="WP_149352313.1">
    <property type="nucleotide sequence ID" value="NZ_VTRV01000039.1"/>
</dbReference>
<keyword evidence="1" id="KW-0472">Membrane</keyword>
<feature type="transmembrane region" description="Helical" evidence="1">
    <location>
        <begin position="12"/>
        <end position="29"/>
    </location>
</feature>
<feature type="transmembrane region" description="Helical" evidence="1">
    <location>
        <begin position="87"/>
        <end position="107"/>
    </location>
</feature>
<dbReference type="AlphaFoldDB" id="A0A5D8Z675"/>
<dbReference type="Proteomes" id="UP000323164">
    <property type="component" value="Unassembled WGS sequence"/>
</dbReference>
<organism evidence="2 3">
    <name type="scientific">Cognatilysobacter lacus</name>
    <dbReference type="NCBI Taxonomy" id="1643323"/>
    <lineage>
        <taxon>Bacteria</taxon>
        <taxon>Pseudomonadati</taxon>
        <taxon>Pseudomonadota</taxon>
        <taxon>Gammaproteobacteria</taxon>
        <taxon>Lysobacterales</taxon>
        <taxon>Lysobacteraceae</taxon>
        <taxon>Cognatilysobacter</taxon>
    </lineage>
</organism>
<comment type="caution">
    <text evidence="2">The sequence shown here is derived from an EMBL/GenBank/DDBJ whole genome shotgun (WGS) entry which is preliminary data.</text>
</comment>
<evidence type="ECO:0000313" key="2">
    <source>
        <dbReference type="EMBL" id="TZF90418.1"/>
    </source>
</evidence>
<dbReference type="OrthoDB" id="6024295at2"/>
<accession>A0A5D8Z675</accession>
<evidence type="ECO:0000256" key="1">
    <source>
        <dbReference type="SAM" id="Phobius"/>
    </source>
</evidence>
<evidence type="ECO:0008006" key="4">
    <source>
        <dbReference type="Google" id="ProtNLM"/>
    </source>
</evidence>
<gene>
    <name evidence="2" type="ORF">FW784_05290</name>
</gene>
<keyword evidence="3" id="KW-1185">Reference proteome</keyword>
<proteinExistence type="predicted"/>
<feature type="transmembrane region" description="Helical" evidence="1">
    <location>
        <begin position="113"/>
        <end position="137"/>
    </location>
</feature>
<feature type="transmembrane region" description="Helical" evidence="1">
    <location>
        <begin position="41"/>
        <end position="66"/>
    </location>
</feature>
<keyword evidence="1" id="KW-0812">Transmembrane</keyword>
<sequence>MPISFREKSQWVVLITVVAVYARYFADVLPGHAANVAPADIARFAAAVFALVAFQVAGQVVLAIAARRELAHGLQHDERDTRIDLRASRIGSHVLAIGVFASLAVALNVPGNFAVMHVLFGALVLSQGVEIATRLALYRRGL</sequence>
<dbReference type="EMBL" id="VTRV01000039">
    <property type="protein sequence ID" value="TZF90418.1"/>
    <property type="molecule type" value="Genomic_DNA"/>
</dbReference>
<keyword evidence="1" id="KW-1133">Transmembrane helix</keyword>
<name>A0A5D8Z675_9GAMM</name>
<reference evidence="2 3" key="1">
    <citation type="submission" date="2019-08" db="EMBL/GenBank/DDBJ databases">
        <title>Draft genome sequence of Lysobacter sp. UKS-15.</title>
        <authorList>
            <person name="Im W.-T."/>
        </authorList>
    </citation>
    <scope>NUCLEOTIDE SEQUENCE [LARGE SCALE GENOMIC DNA]</scope>
    <source>
        <strain evidence="2 3">UKS-15</strain>
    </source>
</reference>
<protein>
    <recommendedName>
        <fullName evidence="4">Transmembrane protein</fullName>
    </recommendedName>
</protein>
<evidence type="ECO:0000313" key="3">
    <source>
        <dbReference type="Proteomes" id="UP000323164"/>
    </source>
</evidence>